<dbReference type="PROSITE" id="PS51257">
    <property type="entry name" value="PROKAR_LIPOPROTEIN"/>
    <property type="match status" value="1"/>
</dbReference>
<feature type="transmembrane region" description="Helical" evidence="1">
    <location>
        <begin position="30"/>
        <end position="49"/>
    </location>
</feature>
<evidence type="ECO:0000313" key="3">
    <source>
        <dbReference type="Proteomes" id="UP000249526"/>
    </source>
</evidence>
<evidence type="ECO:0000256" key="1">
    <source>
        <dbReference type="SAM" id="Phobius"/>
    </source>
</evidence>
<evidence type="ECO:0000313" key="2">
    <source>
        <dbReference type="EMBL" id="RAH59982.1"/>
    </source>
</evidence>
<reference evidence="2 3" key="1">
    <citation type="submission" date="2018-02" db="EMBL/GenBank/DDBJ databases">
        <title>The genomes of Aspergillus section Nigri reveals drivers in fungal speciation.</title>
        <authorList>
            <consortium name="DOE Joint Genome Institute"/>
            <person name="Vesth T.C."/>
            <person name="Nybo J."/>
            <person name="Theobald S."/>
            <person name="Brandl J."/>
            <person name="Frisvad J.C."/>
            <person name="Nielsen K.F."/>
            <person name="Lyhne E.K."/>
            <person name="Kogle M.E."/>
            <person name="Kuo A."/>
            <person name="Riley R."/>
            <person name="Clum A."/>
            <person name="Nolan M."/>
            <person name="Lipzen A."/>
            <person name="Salamov A."/>
            <person name="Henrissat B."/>
            <person name="Wiebenga A."/>
            <person name="De vries R.P."/>
            <person name="Grigoriev I.V."/>
            <person name="Mortensen U.H."/>
            <person name="Andersen M.R."/>
            <person name="Baker S.E."/>
        </authorList>
    </citation>
    <scope>NUCLEOTIDE SEQUENCE [LARGE SCALE GENOMIC DNA]</scope>
    <source>
        <strain evidence="2 3">CBS 112811</strain>
    </source>
</reference>
<name>A0A8G1R7L9_9EURO</name>
<protein>
    <submittedName>
        <fullName evidence="2">Uncharacterized protein</fullName>
    </submittedName>
</protein>
<accession>A0A8G1R7L9</accession>
<dbReference type="EMBL" id="KZ825058">
    <property type="protein sequence ID" value="RAH59982.1"/>
    <property type="molecule type" value="Genomic_DNA"/>
</dbReference>
<dbReference type="RefSeq" id="XP_025517904.1">
    <property type="nucleotide sequence ID" value="XM_025654978.1"/>
</dbReference>
<dbReference type="Proteomes" id="UP000249526">
    <property type="component" value="Unassembled WGS sequence"/>
</dbReference>
<keyword evidence="1" id="KW-0812">Transmembrane</keyword>
<proteinExistence type="predicted"/>
<keyword evidence="1" id="KW-1133">Transmembrane helix</keyword>
<keyword evidence="1" id="KW-0472">Membrane</keyword>
<organism evidence="2 3">
    <name type="scientific">Aspergillus piperis CBS 112811</name>
    <dbReference type="NCBI Taxonomy" id="1448313"/>
    <lineage>
        <taxon>Eukaryota</taxon>
        <taxon>Fungi</taxon>
        <taxon>Dikarya</taxon>
        <taxon>Ascomycota</taxon>
        <taxon>Pezizomycotina</taxon>
        <taxon>Eurotiomycetes</taxon>
        <taxon>Eurotiomycetidae</taxon>
        <taxon>Eurotiales</taxon>
        <taxon>Aspergillaceae</taxon>
        <taxon>Aspergillus</taxon>
        <taxon>Aspergillus subgen. Circumdati</taxon>
    </lineage>
</organism>
<feature type="transmembrane region" description="Helical" evidence="1">
    <location>
        <begin position="7"/>
        <end position="24"/>
    </location>
</feature>
<keyword evidence="3" id="KW-1185">Reference proteome</keyword>
<sequence length="92" mass="10698">MVPKLSFVVVFFFLLFYISLYTFRGWFTPTSILGCKLVVVSYVLVSMAHDTLQYPHHLFFFTLKQDNKRVALILRTLFLFPSFLPSLSIGIV</sequence>
<gene>
    <name evidence="2" type="ORF">BO85DRAFT_255787</name>
</gene>
<feature type="transmembrane region" description="Helical" evidence="1">
    <location>
        <begin position="70"/>
        <end position="91"/>
    </location>
</feature>
<dbReference type="AlphaFoldDB" id="A0A8G1R7L9"/>
<dbReference type="GeneID" id="37158380"/>